<name>A0ABQ9HRU4_9NEOP</name>
<sequence>MYKLYESEVEDSMKVWLYRDIFVHYFNLSFGRPRANSCATCDKLAAQLSDPELQDAKGNAWKNKKFIVALWSYTIQRGFTSKIHQRFLVSSHSFLSWNRDFSHIEKIKRTHINEIRTSEDWIRLTKSASHEIQFVVLPMKIIEVVDLASFTDEMFCRPQASAGLKMRQSTEICIYKDKLFVVQCKYTYNDLESYTSFNIPKTGRPRILPRLVCKYKEPVAVAPAKVK</sequence>
<gene>
    <name evidence="1" type="ORF">PR048_013018</name>
</gene>
<evidence type="ECO:0000313" key="1">
    <source>
        <dbReference type="EMBL" id="KAJ8886806.1"/>
    </source>
</evidence>
<keyword evidence="2" id="KW-1185">Reference proteome</keyword>
<proteinExistence type="predicted"/>
<protein>
    <submittedName>
        <fullName evidence="1">Uncharacterized protein</fullName>
    </submittedName>
</protein>
<reference evidence="1 2" key="1">
    <citation type="submission" date="2023-02" db="EMBL/GenBank/DDBJ databases">
        <title>LHISI_Scaffold_Assembly.</title>
        <authorList>
            <person name="Stuart O.P."/>
            <person name="Cleave R."/>
            <person name="Magrath M.J.L."/>
            <person name="Mikheyev A.S."/>
        </authorList>
    </citation>
    <scope>NUCLEOTIDE SEQUENCE [LARGE SCALE GENOMIC DNA]</scope>
    <source>
        <strain evidence="1">Daus_M_001</strain>
        <tissue evidence="1">Leg muscle</tissue>
    </source>
</reference>
<accession>A0ABQ9HRU4</accession>
<comment type="caution">
    <text evidence="1">The sequence shown here is derived from an EMBL/GenBank/DDBJ whole genome shotgun (WGS) entry which is preliminary data.</text>
</comment>
<dbReference type="Proteomes" id="UP001159363">
    <property type="component" value="Chromosome X"/>
</dbReference>
<evidence type="ECO:0000313" key="2">
    <source>
        <dbReference type="Proteomes" id="UP001159363"/>
    </source>
</evidence>
<dbReference type="EMBL" id="JARBHB010000004">
    <property type="protein sequence ID" value="KAJ8886806.1"/>
    <property type="molecule type" value="Genomic_DNA"/>
</dbReference>
<organism evidence="1 2">
    <name type="scientific">Dryococelus australis</name>
    <dbReference type="NCBI Taxonomy" id="614101"/>
    <lineage>
        <taxon>Eukaryota</taxon>
        <taxon>Metazoa</taxon>
        <taxon>Ecdysozoa</taxon>
        <taxon>Arthropoda</taxon>
        <taxon>Hexapoda</taxon>
        <taxon>Insecta</taxon>
        <taxon>Pterygota</taxon>
        <taxon>Neoptera</taxon>
        <taxon>Polyneoptera</taxon>
        <taxon>Phasmatodea</taxon>
        <taxon>Verophasmatodea</taxon>
        <taxon>Anareolatae</taxon>
        <taxon>Phasmatidae</taxon>
        <taxon>Eurycanthinae</taxon>
        <taxon>Dryococelus</taxon>
    </lineage>
</organism>